<reference evidence="2 3" key="1">
    <citation type="submission" date="2024-01" db="EMBL/GenBank/DDBJ databases">
        <title>The complete chloroplast genome sequence of Lithospermum erythrorhizon: insights into the phylogenetic relationship among Boraginaceae species and the maternal lineages of purple gromwells.</title>
        <authorList>
            <person name="Okada T."/>
            <person name="Watanabe K."/>
        </authorList>
    </citation>
    <scope>NUCLEOTIDE SEQUENCE [LARGE SCALE GENOMIC DNA]</scope>
</reference>
<evidence type="ECO:0000313" key="2">
    <source>
        <dbReference type="EMBL" id="GAA0184239.1"/>
    </source>
</evidence>
<name>A0AAV3RRZ1_LITER</name>
<keyword evidence="3" id="KW-1185">Reference proteome</keyword>
<protein>
    <submittedName>
        <fullName evidence="2">Uncharacterized protein</fullName>
    </submittedName>
</protein>
<comment type="caution">
    <text evidence="2">The sequence shown here is derived from an EMBL/GenBank/DDBJ whole genome shotgun (WGS) entry which is preliminary data.</text>
</comment>
<feature type="region of interest" description="Disordered" evidence="1">
    <location>
        <begin position="96"/>
        <end position="121"/>
    </location>
</feature>
<evidence type="ECO:0000256" key="1">
    <source>
        <dbReference type="SAM" id="MobiDB-lite"/>
    </source>
</evidence>
<dbReference type="EMBL" id="BAABME010011748">
    <property type="protein sequence ID" value="GAA0184239.1"/>
    <property type="molecule type" value="Genomic_DNA"/>
</dbReference>
<dbReference type="Proteomes" id="UP001454036">
    <property type="component" value="Unassembled WGS sequence"/>
</dbReference>
<gene>
    <name evidence="2" type="ORF">LIER_31527</name>
</gene>
<sequence>MVDASVHDLGQLTPTRTCVHVEGLLKEPLEGTKQKIELSILKVLDVGVFEGWYGSNKRRRRNATNDLDMTDDHTRVRVMGMVDLMEPVMLYRNRKRPGEDEVLMPRSAQSIQKSAEQGVDR</sequence>
<accession>A0AAV3RRZ1</accession>
<proteinExistence type="predicted"/>
<dbReference type="AlphaFoldDB" id="A0AAV3RRZ1"/>
<evidence type="ECO:0000313" key="3">
    <source>
        <dbReference type="Proteomes" id="UP001454036"/>
    </source>
</evidence>
<organism evidence="2 3">
    <name type="scientific">Lithospermum erythrorhizon</name>
    <name type="common">Purple gromwell</name>
    <name type="synonym">Lithospermum officinale var. erythrorhizon</name>
    <dbReference type="NCBI Taxonomy" id="34254"/>
    <lineage>
        <taxon>Eukaryota</taxon>
        <taxon>Viridiplantae</taxon>
        <taxon>Streptophyta</taxon>
        <taxon>Embryophyta</taxon>
        <taxon>Tracheophyta</taxon>
        <taxon>Spermatophyta</taxon>
        <taxon>Magnoliopsida</taxon>
        <taxon>eudicotyledons</taxon>
        <taxon>Gunneridae</taxon>
        <taxon>Pentapetalae</taxon>
        <taxon>asterids</taxon>
        <taxon>lamiids</taxon>
        <taxon>Boraginales</taxon>
        <taxon>Boraginaceae</taxon>
        <taxon>Boraginoideae</taxon>
        <taxon>Lithospermeae</taxon>
        <taxon>Lithospermum</taxon>
    </lineage>
</organism>